<gene>
    <name evidence="1" type="ORF">RISK_006508</name>
</gene>
<reference evidence="1" key="1">
    <citation type="submission" date="2015-05" db="EMBL/GenBank/DDBJ databases">
        <title>Permanent draft genome of Rhodopirellula islandicus K833.</title>
        <authorList>
            <person name="Kizina J."/>
            <person name="Richter M."/>
            <person name="Glockner F.O."/>
            <person name="Harder J."/>
        </authorList>
    </citation>
    <scope>NUCLEOTIDE SEQUENCE [LARGE SCALE GENOMIC DNA]</scope>
    <source>
        <strain evidence="1">K833</strain>
    </source>
</reference>
<accession>A0A0J1B3J8</accession>
<dbReference type="AlphaFoldDB" id="A0A0J1B3J8"/>
<dbReference type="EMBL" id="LECT01000054">
    <property type="protein sequence ID" value="KLU01352.1"/>
    <property type="molecule type" value="Genomic_DNA"/>
</dbReference>
<organism evidence="1 2">
    <name type="scientific">Rhodopirellula islandica</name>
    <dbReference type="NCBI Taxonomy" id="595434"/>
    <lineage>
        <taxon>Bacteria</taxon>
        <taxon>Pseudomonadati</taxon>
        <taxon>Planctomycetota</taxon>
        <taxon>Planctomycetia</taxon>
        <taxon>Pirellulales</taxon>
        <taxon>Pirellulaceae</taxon>
        <taxon>Rhodopirellula</taxon>
    </lineage>
</organism>
<protein>
    <submittedName>
        <fullName evidence="1">Uncharacterized protein</fullName>
    </submittedName>
</protein>
<name>A0A0J1B3J8_RHOIS</name>
<proteinExistence type="predicted"/>
<keyword evidence="2" id="KW-1185">Reference proteome</keyword>
<sequence>MNVNMLPTVRERYPSRSLRLFVVTRRSAFDSSPYSRAGDIRFKAQNDEARP</sequence>
<comment type="caution">
    <text evidence="1">The sequence shown here is derived from an EMBL/GenBank/DDBJ whole genome shotgun (WGS) entry which is preliminary data.</text>
</comment>
<evidence type="ECO:0000313" key="1">
    <source>
        <dbReference type="EMBL" id="KLU01352.1"/>
    </source>
</evidence>
<dbReference type="Proteomes" id="UP000036367">
    <property type="component" value="Unassembled WGS sequence"/>
</dbReference>
<evidence type="ECO:0000313" key="2">
    <source>
        <dbReference type="Proteomes" id="UP000036367"/>
    </source>
</evidence>